<evidence type="ECO:0000313" key="1">
    <source>
        <dbReference type="EMBL" id="QVV88185.1"/>
    </source>
</evidence>
<accession>A0A8E7EJ82</accession>
<reference evidence="1 2" key="1">
    <citation type="submission" date="2021-05" db="EMBL/GenBank/DDBJ databases">
        <title>A novel Methanospirillum isolate from a pyrite-forming mixed culture.</title>
        <authorList>
            <person name="Bunk B."/>
            <person name="Sproer C."/>
            <person name="Spring S."/>
            <person name="Pester M."/>
        </authorList>
    </citation>
    <scope>NUCLEOTIDE SEQUENCE [LARGE SCALE GENOMIC DNA]</scope>
    <source>
        <strain evidence="1 2">J.3.6.1-F.2.7.3</strain>
    </source>
</reference>
<organism evidence="1 2">
    <name type="scientific">Methanospirillum purgamenti</name>
    <dbReference type="NCBI Taxonomy" id="2834276"/>
    <lineage>
        <taxon>Archaea</taxon>
        <taxon>Methanobacteriati</taxon>
        <taxon>Methanobacteriota</taxon>
        <taxon>Stenosarchaea group</taxon>
        <taxon>Methanomicrobia</taxon>
        <taxon>Methanomicrobiales</taxon>
        <taxon>Methanospirillaceae</taxon>
        <taxon>Methanospirillum</taxon>
    </lineage>
</organism>
<dbReference type="AlphaFoldDB" id="A0A8E7EJ82"/>
<evidence type="ECO:0000313" key="2">
    <source>
        <dbReference type="Proteomes" id="UP000680656"/>
    </source>
</evidence>
<dbReference type="Pfam" id="PF11848">
    <property type="entry name" value="DUF3368"/>
    <property type="match status" value="1"/>
</dbReference>
<name>A0A8E7EJ82_9EURY</name>
<dbReference type="EMBL" id="CP075546">
    <property type="protein sequence ID" value="QVV88185.1"/>
    <property type="molecule type" value="Genomic_DNA"/>
</dbReference>
<dbReference type="RefSeq" id="WP_214419002.1">
    <property type="nucleotide sequence ID" value="NZ_CP075546.1"/>
</dbReference>
<dbReference type="GeneID" id="65098060"/>
<keyword evidence="2" id="KW-1185">Reference proteome</keyword>
<dbReference type="PANTHER" id="PTHR39550">
    <property type="entry name" value="SLL0658 PROTEIN"/>
    <property type="match status" value="1"/>
</dbReference>
<protein>
    <submittedName>
        <fullName evidence="1">DUF3368 domain-containing protein</fullName>
    </submittedName>
</protein>
<gene>
    <name evidence="1" type="ORF">KHC33_12710</name>
</gene>
<dbReference type="InterPro" id="IPR021799">
    <property type="entry name" value="PIN-like_prokaryotic"/>
</dbReference>
<dbReference type="KEGG" id="mrtj:KHC33_12710"/>
<dbReference type="Proteomes" id="UP000680656">
    <property type="component" value="Chromosome"/>
</dbReference>
<dbReference type="PANTHER" id="PTHR39550:SF1">
    <property type="entry name" value="SLL0658 PROTEIN"/>
    <property type="match status" value="1"/>
</dbReference>
<sequence length="144" mass="15668">MDLLSIIKKICGQIIVPKAVIEELKTGGDQGVDVPDLSLYDWIEVKEPLATSAVSLIQDLGRGETEVLLLALESPGSFVILDDNLARVYAELNSIPVIGTCGLLLKAKSDGLLPQVSPILDKLEKKGFFISPEFKQLVIRMAHE</sequence>
<proteinExistence type="predicted"/>